<dbReference type="EC" id="5.6.2.4" evidence="11"/>
<keyword evidence="4 10" id="KW-0347">Helicase</keyword>
<dbReference type="RefSeq" id="WP_066244702.1">
    <property type="nucleotide sequence ID" value="NZ_LSGP01000025.1"/>
</dbReference>
<feature type="domain" description="UvrD-like helicase C-terminal" evidence="14">
    <location>
        <begin position="291"/>
        <end position="566"/>
    </location>
</feature>
<evidence type="ECO:0000313" key="16">
    <source>
        <dbReference type="Proteomes" id="UP000076268"/>
    </source>
</evidence>
<dbReference type="GO" id="GO:0009314">
    <property type="term" value="P:response to radiation"/>
    <property type="evidence" value="ECO:0007669"/>
    <property type="project" value="UniProtKB-ARBA"/>
</dbReference>
<evidence type="ECO:0000256" key="6">
    <source>
        <dbReference type="ARBA" id="ARBA00023125"/>
    </source>
</evidence>
<dbReference type="Gene3D" id="1.10.10.160">
    <property type="match status" value="1"/>
</dbReference>
<evidence type="ECO:0000256" key="10">
    <source>
        <dbReference type="PROSITE-ProRule" id="PRU00560"/>
    </source>
</evidence>
<dbReference type="PANTHER" id="PTHR11070:SF2">
    <property type="entry name" value="ATP-DEPENDENT DNA HELICASE SRS2"/>
    <property type="match status" value="1"/>
</dbReference>
<evidence type="ECO:0000256" key="9">
    <source>
        <dbReference type="ARBA" id="ARBA00048988"/>
    </source>
</evidence>
<feature type="binding site" evidence="10">
    <location>
        <begin position="32"/>
        <end position="39"/>
    </location>
    <ligand>
        <name>ATP</name>
        <dbReference type="ChEBI" id="CHEBI:30616"/>
    </ligand>
</feature>
<dbReference type="FunFam" id="1.10.486.10:FF:000003">
    <property type="entry name" value="ATP-dependent DNA helicase"/>
    <property type="match status" value="1"/>
</dbReference>
<dbReference type="NCBIfam" id="TIGR01073">
    <property type="entry name" value="pcrA"/>
    <property type="match status" value="1"/>
</dbReference>
<dbReference type="PANTHER" id="PTHR11070">
    <property type="entry name" value="UVRD / RECB / PCRA DNA HELICASE FAMILY MEMBER"/>
    <property type="match status" value="1"/>
</dbReference>
<comment type="catalytic activity">
    <reaction evidence="9 11">
        <text>ATP + H2O = ADP + phosphate + H(+)</text>
        <dbReference type="Rhea" id="RHEA:13065"/>
        <dbReference type="ChEBI" id="CHEBI:15377"/>
        <dbReference type="ChEBI" id="CHEBI:15378"/>
        <dbReference type="ChEBI" id="CHEBI:30616"/>
        <dbReference type="ChEBI" id="CHEBI:43474"/>
        <dbReference type="ChEBI" id="CHEBI:456216"/>
        <dbReference type="EC" id="5.6.2.4"/>
    </reaction>
</comment>
<dbReference type="GO" id="GO:0043138">
    <property type="term" value="F:3'-5' DNA helicase activity"/>
    <property type="evidence" value="ECO:0007669"/>
    <property type="project" value="UniProtKB-EC"/>
</dbReference>
<proteinExistence type="inferred from homology"/>
<evidence type="ECO:0000256" key="8">
    <source>
        <dbReference type="ARBA" id="ARBA00034617"/>
    </source>
</evidence>
<comment type="similarity">
    <text evidence="1 11">Belongs to the helicase family. UvrD subfamily.</text>
</comment>
<organism evidence="15 16">
    <name type="scientific">Anaerosporomusa subterranea</name>
    <dbReference type="NCBI Taxonomy" id="1794912"/>
    <lineage>
        <taxon>Bacteria</taxon>
        <taxon>Bacillati</taxon>
        <taxon>Bacillota</taxon>
        <taxon>Negativicutes</taxon>
        <taxon>Acetonemataceae</taxon>
        <taxon>Anaerosporomusa</taxon>
    </lineage>
</organism>
<dbReference type="GO" id="GO:0005829">
    <property type="term" value="C:cytosol"/>
    <property type="evidence" value="ECO:0007669"/>
    <property type="project" value="TreeGrafter"/>
</dbReference>
<dbReference type="CDD" id="cd17932">
    <property type="entry name" value="DEXQc_UvrD"/>
    <property type="match status" value="1"/>
</dbReference>
<gene>
    <name evidence="15" type="ORF">AXX12_13440</name>
</gene>
<evidence type="ECO:0000256" key="3">
    <source>
        <dbReference type="ARBA" id="ARBA00022801"/>
    </source>
</evidence>
<dbReference type="InterPro" id="IPR005751">
    <property type="entry name" value="ATP-dep_DNA_helicase_PcrA"/>
</dbReference>
<keyword evidence="7" id="KW-0413">Isomerase</keyword>
<keyword evidence="16" id="KW-1185">Reference proteome</keyword>
<evidence type="ECO:0000256" key="12">
    <source>
        <dbReference type="SAM" id="MobiDB-lite"/>
    </source>
</evidence>
<evidence type="ECO:0000256" key="5">
    <source>
        <dbReference type="ARBA" id="ARBA00022840"/>
    </source>
</evidence>
<dbReference type="Pfam" id="PF00580">
    <property type="entry name" value="UvrD-helicase"/>
    <property type="match status" value="1"/>
</dbReference>
<feature type="region of interest" description="Disordered" evidence="12">
    <location>
        <begin position="652"/>
        <end position="675"/>
    </location>
</feature>
<keyword evidence="3 10" id="KW-0378">Hydrolase</keyword>
<evidence type="ECO:0000259" key="13">
    <source>
        <dbReference type="PROSITE" id="PS51198"/>
    </source>
</evidence>
<protein>
    <recommendedName>
        <fullName evidence="11">ATP-dependent DNA helicase</fullName>
        <ecNumber evidence="11">5.6.2.4</ecNumber>
    </recommendedName>
</protein>
<dbReference type="InterPro" id="IPR014017">
    <property type="entry name" value="DNA_helicase_UvrD-like_C"/>
</dbReference>
<dbReference type="SUPFAM" id="SSF52540">
    <property type="entry name" value="P-loop containing nucleoside triphosphate hydrolases"/>
    <property type="match status" value="1"/>
</dbReference>
<feature type="compositionally biased region" description="Polar residues" evidence="12">
    <location>
        <begin position="656"/>
        <end position="671"/>
    </location>
</feature>
<dbReference type="STRING" id="1794912.AXX12_13440"/>
<comment type="caution">
    <text evidence="15">The sequence shown here is derived from an EMBL/GenBank/DDBJ whole genome shotgun (WGS) entry which is preliminary data.</text>
</comment>
<dbReference type="PROSITE" id="PS51198">
    <property type="entry name" value="UVRD_HELICASE_ATP_BIND"/>
    <property type="match status" value="1"/>
</dbReference>
<evidence type="ECO:0000259" key="14">
    <source>
        <dbReference type="PROSITE" id="PS51217"/>
    </source>
</evidence>
<evidence type="ECO:0000256" key="2">
    <source>
        <dbReference type="ARBA" id="ARBA00022741"/>
    </source>
</evidence>
<dbReference type="InterPro" id="IPR027417">
    <property type="entry name" value="P-loop_NTPase"/>
</dbReference>
<evidence type="ECO:0000256" key="4">
    <source>
        <dbReference type="ARBA" id="ARBA00022806"/>
    </source>
</evidence>
<name>A0A154BNS5_ANASB</name>
<dbReference type="AlphaFoldDB" id="A0A154BNS5"/>
<dbReference type="InterPro" id="IPR014016">
    <property type="entry name" value="UvrD-like_ATP-bd"/>
</dbReference>
<dbReference type="Gene3D" id="3.40.50.300">
    <property type="entry name" value="P-loop containing nucleotide triphosphate hydrolases"/>
    <property type="match status" value="2"/>
</dbReference>
<dbReference type="InterPro" id="IPR013986">
    <property type="entry name" value="DExx_box_DNA_helicase_dom_sf"/>
</dbReference>
<dbReference type="GO" id="GO:0016887">
    <property type="term" value="F:ATP hydrolysis activity"/>
    <property type="evidence" value="ECO:0007669"/>
    <property type="project" value="RHEA"/>
</dbReference>
<evidence type="ECO:0000256" key="1">
    <source>
        <dbReference type="ARBA" id="ARBA00009922"/>
    </source>
</evidence>
<sequence length="749" mass="83991">MSTPSIEYILNSLNPTQREAAMCTEGPLLVVAGAGSGKTRVLTCRIAYLMSKGVAPYRILSITFTNKAAAEMRERVESMVGHAAKDVWLSTFHAFCARFLRMEIDQLGGYNSHFTIYDSGDSLALIKTCLKELNLDDKTYQPYSVQASISNAKNALIDAKEFSRQADTFHARKLAEVYSLYVQKLRNNNALDFDDLLLISVRLLQNNDEVRAKYQEKFQYVLVDEYQDTNRPQYLLAKILSEKHRNLCVVGDADQSIYAWRGADIRNILDFESDYPDAKIVKLEQNYRSTQTILDAANAVIERNTTRKPKSLWTENPEGERIAYYNARDERDEATHIANTINHLNTVWRVPYREMAVLYRTNAQSRAIEEAFMQFALPYVMVGGLKFYERKEIKDIIAYLRVINNPTDTVSLQRIINVPKRGIGDTTVRRLNDYAAAHQLSLFDVISNPDLVPDLTARAKTQLENLAEFIFLKMGKAASMPVADLLNGVITDSGYLAELEQEQDPQADARIENLKELLSVAKKFATADVEDTLDNFLSTVALVSDIDTADTSGESITLMTLHSAKGLEYPHVFMAGMEEGLFPHSRTLMNEVEIEEERRLCYVGITRAQRRLYISNARQRMIFGNTVMYPPSRFLQEIPRALLEDVNQRKTAARPQVNSGTCRPLTMTSAPTRPAPVIASAPSVARTTTTAATGGRTDWRAGDKAMHPKWGVGTVVATKGSGETLEIQIAFPGSGIRNLMAVMAPIQKV</sequence>
<dbReference type="InterPro" id="IPR000212">
    <property type="entry name" value="DNA_helicase_UvrD/REP"/>
</dbReference>
<dbReference type="PROSITE" id="PS51217">
    <property type="entry name" value="UVRD_HELICASE_CTER"/>
    <property type="match status" value="1"/>
</dbReference>
<dbReference type="GO" id="GO:0003677">
    <property type="term" value="F:DNA binding"/>
    <property type="evidence" value="ECO:0007669"/>
    <property type="project" value="UniProtKB-KW"/>
</dbReference>
<keyword evidence="5 10" id="KW-0067">ATP-binding</keyword>
<dbReference type="GO" id="GO:0006260">
    <property type="term" value="P:DNA replication"/>
    <property type="evidence" value="ECO:0007669"/>
    <property type="project" value="InterPro"/>
</dbReference>
<dbReference type="Pfam" id="PF21196">
    <property type="entry name" value="PcrA_UvrD_tudor"/>
    <property type="match status" value="1"/>
</dbReference>
<dbReference type="Pfam" id="PF13361">
    <property type="entry name" value="UvrD_C"/>
    <property type="match status" value="1"/>
</dbReference>
<comment type="catalytic activity">
    <reaction evidence="8">
        <text>Couples ATP hydrolysis with the unwinding of duplex DNA by translocating in the 3'-5' direction.</text>
        <dbReference type="EC" id="5.6.2.4"/>
    </reaction>
</comment>
<dbReference type="GO" id="GO:0033202">
    <property type="term" value="C:DNA helicase complex"/>
    <property type="evidence" value="ECO:0007669"/>
    <property type="project" value="TreeGrafter"/>
</dbReference>
<keyword evidence="6 11" id="KW-0238">DNA-binding</keyword>
<dbReference type="FunFam" id="1.10.10.160:FF:000001">
    <property type="entry name" value="ATP-dependent DNA helicase"/>
    <property type="match status" value="1"/>
</dbReference>
<reference evidence="15 16" key="1">
    <citation type="submission" date="2016-02" db="EMBL/GenBank/DDBJ databases">
        <title>Anaerosporomusa subterraneum gen. nov., sp. nov., a spore-forming obligate anaerobe isolated from saprolite.</title>
        <authorList>
            <person name="Choi J.K."/>
            <person name="Shah M."/>
            <person name="Yee N."/>
        </authorList>
    </citation>
    <scope>NUCLEOTIDE SEQUENCE [LARGE SCALE GENOMIC DNA]</scope>
    <source>
        <strain evidence="15 16">RU4</strain>
    </source>
</reference>
<evidence type="ECO:0000313" key="15">
    <source>
        <dbReference type="EMBL" id="KYZ75168.1"/>
    </source>
</evidence>
<feature type="domain" description="UvrD-like helicase ATP-binding" evidence="13">
    <location>
        <begin position="11"/>
        <end position="290"/>
    </location>
</feature>
<accession>A0A154BNS5</accession>
<dbReference type="CDD" id="cd18807">
    <property type="entry name" value="SF1_C_UvrD"/>
    <property type="match status" value="1"/>
</dbReference>
<evidence type="ECO:0000256" key="11">
    <source>
        <dbReference type="RuleBase" id="RU364053"/>
    </source>
</evidence>
<dbReference type="GO" id="GO:0000725">
    <property type="term" value="P:recombinational repair"/>
    <property type="evidence" value="ECO:0007669"/>
    <property type="project" value="TreeGrafter"/>
</dbReference>
<dbReference type="GO" id="GO:0005524">
    <property type="term" value="F:ATP binding"/>
    <property type="evidence" value="ECO:0007669"/>
    <property type="project" value="UniProtKB-UniRule"/>
</dbReference>
<keyword evidence="2 10" id="KW-0547">Nucleotide-binding</keyword>
<dbReference type="Proteomes" id="UP000076268">
    <property type="component" value="Unassembled WGS sequence"/>
</dbReference>
<dbReference type="EMBL" id="LSGP01000025">
    <property type="protein sequence ID" value="KYZ75168.1"/>
    <property type="molecule type" value="Genomic_DNA"/>
</dbReference>
<evidence type="ECO:0000256" key="7">
    <source>
        <dbReference type="ARBA" id="ARBA00023235"/>
    </source>
</evidence>
<dbReference type="Gene3D" id="1.10.486.10">
    <property type="entry name" value="PCRA, domain 4"/>
    <property type="match status" value="1"/>
</dbReference>